<protein>
    <submittedName>
        <fullName evidence="3">CBS domain protein</fullName>
    </submittedName>
</protein>
<dbReference type="EMBL" id="QKUF01000043">
    <property type="protein sequence ID" value="PZW19707.1"/>
    <property type="molecule type" value="Genomic_DNA"/>
</dbReference>
<dbReference type="InterPro" id="IPR006669">
    <property type="entry name" value="MgtE_transporter"/>
</dbReference>
<dbReference type="InterPro" id="IPR006668">
    <property type="entry name" value="Mg_transptr_MgtE_intracell_dom"/>
</dbReference>
<keyword evidence="1" id="KW-0129">CBS domain</keyword>
<dbReference type="AlphaFoldDB" id="A0A326TSB5"/>
<dbReference type="SUPFAM" id="SSF158791">
    <property type="entry name" value="MgtE N-terminal domain-like"/>
    <property type="match status" value="1"/>
</dbReference>
<gene>
    <name evidence="3" type="ORF">EI42_05935</name>
</gene>
<evidence type="ECO:0000256" key="1">
    <source>
        <dbReference type="PROSITE-ProRule" id="PRU00703"/>
    </source>
</evidence>
<dbReference type="Gene3D" id="1.25.60.10">
    <property type="entry name" value="MgtE N-terminal domain-like"/>
    <property type="match status" value="1"/>
</dbReference>
<sequence>MLYLSQLLGKTVETAQDTRAGRIIDVLVPIAQIGHNQASYPSALVLEDDNEQQWRVLPTTLEWDQAGELRLALPLEQREDATTSSQDEISLAQEVFDKQVIDIKRKKAVRVNDVVFDSDWQILGIDASTFGLVRRLVPGWLLGSKSQSTPTQFIPWNQIEIIGLQRPGNQDIEETSLEPTPPTHPGLSGHLAELHPADIAEIVHQLSPGQGARIIEKLDNETAADTMEEIDTERQQAILENLDEHRAAEILQAMGPDEVADLLAQIPEERAQELLHLMKPEDSEEVQELLEYAANTAGGLMTTDYVALKQTHTVADALQAIRTNLHQYDIHSPYVYCLAEESEEEETHLVGVIDIWKLIDAAPTQELQQLMHTDLITVSPETEAQEVAETIAKYNLLAVPVVNEQGILEGIVTVDDALDVLLPPNKRRRPPKMY</sequence>
<evidence type="ECO:0000313" key="4">
    <source>
        <dbReference type="Proteomes" id="UP000248806"/>
    </source>
</evidence>
<accession>A0A326TSB5</accession>
<dbReference type="RefSeq" id="WP_111326158.1">
    <property type="nucleotide sequence ID" value="NZ_BIFX01000001.1"/>
</dbReference>
<proteinExistence type="predicted"/>
<keyword evidence="4" id="KW-1185">Reference proteome</keyword>
<dbReference type="Gene3D" id="3.10.580.10">
    <property type="entry name" value="CBS-domain"/>
    <property type="match status" value="1"/>
</dbReference>
<dbReference type="PROSITE" id="PS51371">
    <property type="entry name" value="CBS"/>
    <property type="match status" value="1"/>
</dbReference>
<dbReference type="InterPro" id="IPR038076">
    <property type="entry name" value="MgtE_N_sf"/>
</dbReference>
<dbReference type="OrthoDB" id="9790355at2"/>
<reference evidence="3 4" key="1">
    <citation type="submission" date="2018-06" db="EMBL/GenBank/DDBJ databases">
        <title>Genomic Encyclopedia of Archaeal and Bacterial Type Strains, Phase II (KMG-II): from individual species to whole genera.</title>
        <authorList>
            <person name="Goeker M."/>
        </authorList>
    </citation>
    <scope>NUCLEOTIDE SEQUENCE [LARGE SCALE GENOMIC DNA]</scope>
    <source>
        <strain evidence="3 4">ATCC BAA-1881</strain>
    </source>
</reference>
<comment type="caution">
    <text evidence="3">The sequence shown here is derived from an EMBL/GenBank/DDBJ whole genome shotgun (WGS) entry which is preliminary data.</text>
</comment>
<feature type="domain" description="CBS" evidence="2">
    <location>
        <begin position="371"/>
        <end position="427"/>
    </location>
</feature>
<dbReference type="InterPro" id="IPR046342">
    <property type="entry name" value="CBS_dom_sf"/>
</dbReference>
<dbReference type="SMART" id="SM00924">
    <property type="entry name" value="MgtE_N"/>
    <property type="match status" value="1"/>
</dbReference>
<dbReference type="InterPro" id="IPR000644">
    <property type="entry name" value="CBS_dom"/>
</dbReference>
<evidence type="ECO:0000313" key="3">
    <source>
        <dbReference type="EMBL" id="PZW19707.1"/>
    </source>
</evidence>
<dbReference type="GO" id="GO:0015095">
    <property type="term" value="F:magnesium ion transmembrane transporter activity"/>
    <property type="evidence" value="ECO:0007669"/>
    <property type="project" value="InterPro"/>
</dbReference>
<organism evidence="3 4">
    <name type="scientific">Thermosporothrix hazakensis</name>
    <dbReference type="NCBI Taxonomy" id="644383"/>
    <lineage>
        <taxon>Bacteria</taxon>
        <taxon>Bacillati</taxon>
        <taxon>Chloroflexota</taxon>
        <taxon>Ktedonobacteria</taxon>
        <taxon>Ktedonobacterales</taxon>
        <taxon>Thermosporotrichaceae</taxon>
        <taxon>Thermosporothrix</taxon>
    </lineage>
</organism>
<dbReference type="PANTHER" id="PTHR43773">
    <property type="entry name" value="MAGNESIUM TRANSPORTER MGTE"/>
    <property type="match status" value="1"/>
</dbReference>
<dbReference type="Pfam" id="PF03448">
    <property type="entry name" value="MgtE_N"/>
    <property type="match status" value="1"/>
</dbReference>
<name>A0A326TSB5_THEHA</name>
<dbReference type="Proteomes" id="UP000248806">
    <property type="component" value="Unassembled WGS sequence"/>
</dbReference>
<dbReference type="Pfam" id="PF00571">
    <property type="entry name" value="CBS"/>
    <property type="match status" value="2"/>
</dbReference>
<dbReference type="CDD" id="cd04606">
    <property type="entry name" value="CBS_pair_Mg_transporter"/>
    <property type="match status" value="1"/>
</dbReference>
<dbReference type="SMART" id="SM00116">
    <property type="entry name" value="CBS"/>
    <property type="match status" value="1"/>
</dbReference>
<dbReference type="GO" id="GO:0016020">
    <property type="term" value="C:membrane"/>
    <property type="evidence" value="ECO:0007669"/>
    <property type="project" value="InterPro"/>
</dbReference>
<dbReference type="SUPFAM" id="SSF54631">
    <property type="entry name" value="CBS-domain pair"/>
    <property type="match status" value="1"/>
</dbReference>
<dbReference type="PANTHER" id="PTHR43773:SF1">
    <property type="entry name" value="MAGNESIUM TRANSPORTER MGTE"/>
    <property type="match status" value="1"/>
</dbReference>
<evidence type="ECO:0000259" key="2">
    <source>
        <dbReference type="PROSITE" id="PS51371"/>
    </source>
</evidence>